<evidence type="ECO:0000256" key="1">
    <source>
        <dbReference type="SAM" id="MobiDB-lite"/>
    </source>
</evidence>
<evidence type="ECO:0000313" key="3">
    <source>
        <dbReference type="Proteomes" id="UP000014937"/>
    </source>
</evidence>
<reference evidence="2" key="1">
    <citation type="submission" date="2012-11" db="EMBL/GenBank/DDBJ databases">
        <title>Dependencies among metagenomic species, viruses, plasmids and units of genetic variation.</title>
        <authorList>
            <person name="Nielsen H.B."/>
            <person name="Almeida M."/>
            <person name="Juncker A.S."/>
            <person name="Rasmussen S."/>
            <person name="Li J."/>
            <person name="Sunagawa S."/>
            <person name="Plichta D."/>
            <person name="Gautier L."/>
            <person name="Le Chatelier E."/>
            <person name="Peletier E."/>
            <person name="Bonde I."/>
            <person name="Nielsen T."/>
            <person name="Manichanh C."/>
            <person name="Arumugam M."/>
            <person name="Batto J."/>
            <person name="Santos M.B.Q.D."/>
            <person name="Blom N."/>
            <person name="Borruel N."/>
            <person name="Burgdorf K.S."/>
            <person name="Boumezbeur F."/>
            <person name="Casellas F."/>
            <person name="Dore J."/>
            <person name="Guarner F."/>
            <person name="Hansen T."/>
            <person name="Hildebrand F."/>
            <person name="Kaas R.S."/>
            <person name="Kennedy S."/>
            <person name="Kristiansen K."/>
            <person name="Kultima J.R."/>
            <person name="Leonard P."/>
            <person name="Levenez F."/>
            <person name="Lund O."/>
            <person name="Moumen B."/>
            <person name="Le Paslier D."/>
            <person name="Pons N."/>
            <person name="Pedersen O."/>
            <person name="Prifti E."/>
            <person name="Qin J."/>
            <person name="Raes J."/>
            <person name="Tap J."/>
            <person name="Tims S."/>
            <person name="Ussery D.W."/>
            <person name="Yamada T."/>
            <person name="MetaHit consortium"/>
            <person name="Renault P."/>
            <person name="Sicheritz-Ponten T."/>
            <person name="Bork P."/>
            <person name="Wang J."/>
            <person name="Brunak S."/>
            <person name="Ehrlich S.D."/>
        </authorList>
    </citation>
    <scope>NUCLEOTIDE SEQUENCE [LARGE SCALE GENOMIC DNA]</scope>
</reference>
<dbReference type="HOGENOM" id="CLU_1188276_0_0_9"/>
<organism evidence="2 3">
    <name type="scientific">Phascolarctobacterium succinatutens CAG:287</name>
    <dbReference type="NCBI Taxonomy" id="1263101"/>
    <lineage>
        <taxon>Bacteria</taxon>
        <taxon>Bacillati</taxon>
        <taxon>Bacillota</taxon>
        <taxon>Negativicutes</taxon>
        <taxon>Acidaminococcales</taxon>
        <taxon>Acidaminococcaceae</taxon>
        <taxon>Phascolarctobacterium</taxon>
    </lineage>
</organism>
<dbReference type="EMBL" id="CBGL010000090">
    <property type="protein sequence ID" value="CDD11518.1"/>
    <property type="molecule type" value="Genomic_DNA"/>
</dbReference>
<feature type="region of interest" description="Disordered" evidence="1">
    <location>
        <begin position="142"/>
        <end position="162"/>
    </location>
</feature>
<protein>
    <submittedName>
        <fullName evidence="2">Uncharacterized protein</fullName>
    </submittedName>
</protein>
<accession>R6WK70</accession>
<comment type="caution">
    <text evidence="2">The sequence shown here is derived from an EMBL/GenBank/DDBJ whole genome shotgun (WGS) entry which is preliminary data.</text>
</comment>
<evidence type="ECO:0000313" key="2">
    <source>
        <dbReference type="EMBL" id="CDD11518.1"/>
    </source>
</evidence>
<sequence length="219" mass="23986">MDNMKFYSQLAAPPAEAIKPIQGGNLKGKSDINPQWKIEAMTSVFGPCGIGWKFNIADEKTFQCGDGQILLFLTVALMYHDGEGWSEPVYGCGGDFIVEKNKNGLVPNDEAYKMCLTDALGNAMKCIGVAADVYRGLRDSKYGESHRTEPQASRQTKAATKHTDKVSSYQLAQLQTMAKQKGVDVAGIAQSLQLNNLRDITAAQWAQCMNSLRKRADAQ</sequence>
<dbReference type="AlphaFoldDB" id="R6WK70"/>
<proteinExistence type="predicted"/>
<dbReference type="RefSeq" id="WP_021719639.1">
    <property type="nucleotide sequence ID" value="NZ_FR892771.1"/>
</dbReference>
<name>R6WK70_9FIRM</name>
<gene>
    <name evidence="2" type="ORF">BN587_00549</name>
</gene>
<dbReference type="Proteomes" id="UP000014937">
    <property type="component" value="Unassembled WGS sequence"/>
</dbReference>